<name>A0A2Z4AGF1_9BACT</name>
<evidence type="ECO:0008006" key="3">
    <source>
        <dbReference type="Google" id="ProtNLM"/>
    </source>
</evidence>
<organism evidence="1 2">
    <name type="scientific">Candidatus Moanibacter tarae</name>
    <dbReference type="NCBI Taxonomy" id="2200854"/>
    <lineage>
        <taxon>Bacteria</taxon>
        <taxon>Pseudomonadati</taxon>
        <taxon>Verrucomicrobiota</taxon>
        <taxon>Opitutia</taxon>
        <taxon>Puniceicoccales</taxon>
        <taxon>Puniceicoccales incertae sedis</taxon>
        <taxon>Candidatus Moanibacter</taxon>
    </lineage>
</organism>
<proteinExistence type="predicted"/>
<dbReference type="Pfam" id="PF09912">
    <property type="entry name" value="DUF2141"/>
    <property type="match status" value="1"/>
</dbReference>
<dbReference type="Proteomes" id="UP000247465">
    <property type="component" value="Chromosome"/>
</dbReference>
<gene>
    <name evidence="1" type="ORF">DF168_01358</name>
</gene>
<accession>A0A2Z4AGF1</accession>
<dbReference type="EMBL" id="CP029803">
    <property type="protein sequence ID" value="AWT60156.1"/>
    <property type="molecule type" value="Genomic_DNA"/>
</dbReference>
<dbReference type="InterPro" id="IPR018673">
    <property type="entry name" value="DUF2141"/>
</dbReference>
<evidence type="ECO:0000313" key="2">
    <source>
        <dbReference type="Proteomes" id="UP000247465"/>
    </source>
</evidence>
<reference evidence="1 2" key="1">
    <citation type="submission" date="2018-06" db="EMBL/GenBank/DDBJ databases">
        <title>Draft Genome Sequence of a Novel Marine Bacterium Related to the Verrucomicrobia.</title>
        <authorList>
            <person name="Vosseberg J."/>
            <person name="Martijn J."/>
            <person name="Ettema T.J.G."/>
        </authorList>
    </citation>
    <scope>NUCLEOTIDE SEQUENCE [LARGE SCALE GENOMIC DNA]</scope>
    <source>
        <strain evidence="1">TARA_B100001123</strain>
    </source>
</reference>
<protein>
    <recommendedName>
        <fullName evidence="3">DUF2141 domain-containing protein</fullName>
    </recommendedName>
</protein>
<dbReference type="KEGG" id="mtar:DF168_01358"/>
<sequence>MQPHNWKISSIYCSIALVSYSQVCGVNLAEGKLLSGTLSIQISGLRSKKGTLRIGLFNSKETFSKRGKALRSAVVKPNSRKVETSFKELPYGNYAISLYHDENDNDKYNLGLVLFSRERYGFSNNVKPGLRGPPSFEAAMFLMNSDEKVVTIKLH</sequence>
<evidence type="ECO:0000313" key="1">
    <source>
        <dbReference type="EMBL" id="AWT60156.1"/>
    </source>
</evidence>
<dbReference type="AlphaFoldDB" id="A0A2Z4AGF1"/>